<reference evidence="2 3" key="1">
    <citation type="journal article" date="2014" name="BMC Genomics">
        <title>Genome sequencing of four Aureobasidium pullulans varieties: biotechnological potential, stress tolerance, and description of new species.</title>
        <authorList>
            <person name="Gostin Ar C."/>
            <person name="Ohm R.A."/>
            <person name="Kogej T."/>
            <person name="Sonjak S."/>
            <person name="Turk M."/>
            <person name="Zajc J."/>
            <person name="Zalar P."/>
            <person name="Grube M."/>
            <person name="Sun H."/>
            <person name="Han J."/>
            <person name="Sharma A."/>
            <person name="Chiniquy J."/>
            <person name="Ngan C.Y."/>
            <person name="Lipzen A."/>
            <person name="Barry K."/>
            <person name="Grigoriev I.V."/>
            <person name="Gunde-Cimerman N."/>
        </authorList>
    </citation>
    <scope>NUCLEOTIDE SEQUENCE [LARGE SCALE GENOMIC DNA]</scope>
    <source>
        <strain evidence="2 3">EXF-2481</strain>
    </source>
</reference>
<sequence length="114" mass="13004">MLCNPESVPTQCSSPISKPAYLGDLLTVLLSVAVFSIVANKYCRQLRGVRTDQIEATSTEHCQRRTTYLQLPIHKRMLLSKDRCVNCTAATVRLIRIDRESRQWPSKVQRSSRL</sequence>
<evidence type="ECO:0000313" key="2">
    <source>
        <dbReference type="EMBL" id="KEQ96977.1"/>
    </source>
</evidence>
<keyword evidence="1" id="KW-0472">Membrane</keyword>
<keyword evidence="3" id="KW-1185">Reference proteome</keyword>
<dbReference type="HOGENOM" id="CLU_2120640_0_0_1"/>
<name>A0A074YS83_AURSE</name>
<gene>
    <name evidence="2" type="ORF">AUEXF2481DRAFT_623387</name>
</gene>
<accession>A0A074YS83</accession>
<dbReference type="Proteomes" id="UP000030641">
    <property type="component" value="Unassembled WGS sequence"/>
</dbReference>
<dbReference type="RefSeq" id="XP_013345596.1">
    <property type="nucleotide sequence ID" value="XM_013490142.1"/>
</dbReference>
<dbReference type="InParanoid" id="A0A074YS83"/>
<evidence type="ECO:0000256" key="1">
    <source>
        <dbReference type="SAM" id="Phobius"/>
    </source>
</evidence>
<protein>
    <submittedName>
        <fullName evidence="2">Uncharacterized protein</fullName>
    </submittedName>
</protein>
<keyword evidence="1" id="KW-1133">Transmembrane helix</keyword>
<dbReference type="EMBL" id="KL584755">
    <property type="protein sequence ID" value="KEQ96977.1"/>
    <property type="molecule type" value="Genomic_DNA"/>
</dbReference>
<organism evidence="2 3">
    <name type="scientific">Aureobasidium subglaciale (strain EXF-2481)</name>
    <name type="common">Aureobasidium pullulans var. subglaciale</name>
    <dbReference type="NCBI Taxonomy" id="1043005"/>
    <lineage>
        <taxon>Eukaryota</taxon>
        <taxon>Fungi</taxon>
        <taxon>Dikarya</taxon>
        <taxon>Ascomycota</taxon>
        <taxon>Pezizomycotina</taxon>
        <taxon>Dothideomycetes</taxon>
        <taxon>Dothideomycetidae</taxon>
        <taxon>Dothideales</taxon>
        <taxon>Saccotheciaceae</taxon>
        <taxon>Aureobasidium</taxon>
    </lineage>
</organism>
<evidence type="ECO:0000313" key="3">
    <source>
        <dbReference type="Proteomes" id="UP000030641"/>
    </source>
</evidence>
<feature type="transmembrane region" description="Helical" evidence="1">
    <location>
        <begin position="20"/>
        <end position="40"/>
    </location>
</feature>
<dbReference type="GeneID" id="25369603"/>
<dbReference type="AlphaFoldDB" id="A0A074YS83"/>
<keyword evidence="1" id="KW-0812">Transmembrane</keyword>
<proteinExistence type="predicted"/>